<evidence type="ECO:0000313" key="2">
    <source>
        <dbReference type="EMBL" id="CAH0043707.1"/>
    </source>
</evidence>
<dbReference type="PANTHER" id="PTHR38696:SF1">
    <property type="entry name" value="MEDIATOR OF RNA POLYMERASE II TRANSCRIPTION SUBUNIT 13"/>
    <property type="match status" value="1"/>
</dbReference>
<reference evidence="2" key="1">
    <citation type="submission" date="2021-10" db="EMBL/GenBank/DDBJ databases">
        <authorList>
            <person name="Piombo E."/>
        </authorList>
    </citation>
    <scope>NUCLEOTIDE SEQUENCE</scope>
</reference>
<dbReference type="OrthoDB" id="58379at2759"/>
<feature type="region of interest" description="Disordered" evidence="1">
    <location>
        <begin position="1"/>
        <end position="32"/>
    </location>
</feature>
<protein>
    <submittedName>
        <fullName evidence="2">Uncharacterized protein</fullName>
    </submittedName>
</protein>
<dbReference type="PANTHER" id="PTHR38696">
    <property type="entry name" value="MEDIATOR OF RNA POLYMERASE II TRANSCRIPTION SUBUNIT 13"/>
    <property type="match status" value="1"/>
</dbReference>
<feature type="compositionally biased region" description="Polar residues" evidence="1">
    <location>
        <begin position="1"/>
        <end position="29"/>
    </location>
</feature>
<dbReference type="EMBL" id="CABFOC020000003">
    <property type="protein sequence ID" value="CAH0043707.1"/>
    <property type="molecule type" value="Genomic_DNA"/>
</dbReference>
<evidence type="ECO:0000313" key="3">
    <source>
        <dbReference type="Proteomes" id="UP000775872"/>
    </source>
</evidence>
<dbReference type="AlphaFoldDB" id="A0A9N9W5J9"/>
<accession>A0A9N9W5J9</accession>
<comment type="caution">
    <text evidence="2">The sequence shown here is derived from an EMBL/GenBank/DDBJ whole genome shotgun (WGS) entry which is preliminary data.</text>
</comment>
<sequence length="256" mass="29192">MGNPATDDNQLPSYEQATQVNSGPTQQTSSHHETLSTRFACITLNQHDRIRLINFPADTVKSFKGFLKSAWPKGIQEVRDYGQAREFKLNGNPWYRGADGSLGPDDTSRLVKKMLEALYNMGWVFQSAVDLRKQGNVITFRRQNPPPPKSEWIHISFDSHDRLTFLEPPSQEIRDALLKAFDSAVSKHELTKDHFEIKFQGFPWSPSGEDTVNTPVKLLQLLETMERFGFSLYSSLMTKNNLEGTDVDDIVMKRQI</sequence>
<dbReference type="Proteomes" id="UP000775872">
    <property type="component" value="Unassembled WGS sequence"/>
</dbReference>
<name>A0A9N9W5J9_9HYPO</name>
<proteinExistence type="predicted"/>
<organism evidence="2 3">
    <name type="scientific">Clonostachys solani</name>
    <dbReference type="NCBI Taxonomy" id="160281"/>
    <lineage>
        <taxon>Eukaryota</taxon>
        <taxon>Fungi</taxon>
        <taxon>Dikarya</taxon>
        <taxon>Ascomycota</taxon>
        <taxon>Pezizomycotina</taxon>
        <taxon>Sordariomycetes</taxon>
        <taxon>Hypocreomycetidae</taxon>
        <taxon>Hypocreales</taxon>
        <taxon>Bionectriaceae</taxon>
        <taxon>Clonostachys</taxon>
    </lineage>
</organism>
<keyword evidence="3" id="KW-1185">Reference proteome</keyword>
<gene>
    <name evidence="2" type="ORF">CSOL1703_00009591</name>
</gene>
<evidence type="ECO:0000256" key="1">
    <source>
        <dbReference type="SAM" id="MobiDB-lite"/>
    </source>
</evidence>